<dbReference type="SUPFAM" id="SSF64182">
    <property type="entry name" value="DHH phosphoesterases"/>
    <property type="match status" value="1"/>
</dbReference>
<dbReference type="EMBL" id="PFPO01000053">
    <property type="protein sequence ID" value="PIZ98975.1"/>
    <property type="molecule type" value="Genomic_DNA"/>
</dbReference>
<dbReference type="PANTHER" id="PTHR47618">
    <property type="entry name" value="BIFUNCTIONAL OLIGORIBONUCLEASE AND PAP PHOSPHATASE NRNA"/>
    <property type="match status" value="1"/>
</dbReference>
<gene>
    <name evidence="1" type="ORF">COX77_02860</name>
</gene>
<dbReference type="Gene3D" id="3.10.310.30">
    <property type="match status" value="1"/>
</dbReference>
<protein>
    <recommendedName>
        <fullName evidence="3">DDH domain-containing protein</fullName>
    </recommendedName>
</protein>
<dbReference type="AlphaFoldDB" id="A0A2M7VEK9"/>
<dbReference type="InterPro" id="IPR038763">
    <property type="entry name" value="DHH_sf"/>
</dbReference>
<name>A0A2M7VEK9_9BACT</name>
<comment type="caution">
    <text evidence="1">The sequence shown here is derived from an EMBL/GenBank/DDBJ whole genome shotgun (WGS) entry which is preliminary data.</text>
</comment>
<dbReference type="Proteomes" id="UP000230405">
    <property type="component" value="Unassembled WGS sequence"/>
</dbReference>
<proteinExistence type="predicted"/>
<evidence type="ECO:0000313" key="1">
    <source>
        <dbReference type="EMBL" id="PIZ98975.1"/>
    </source>
</evidence>
<evidence type="ECO:0008006" key="3">
    <source>
        <dbReference type="Google" id="ProtNLM"/>
    </source>
</evidence>
<reference evidence="2" key="1">
    <citation type="submission" date="2017-09" db="EMBL/GenBank/DDBJ databases">
        <title>Depth-based differentiation of microbial function through sediment-hosted aquifers and enrichment of novel symbionts in the deep terrestrial subsurface.</title>
        <authorList>
            <person name="Probst A.J."/>
            <person name="Ladd B."/>
            <person name="Jarett J.K."/>
            <person name="Geller-Mcgrath D.E."/>
            <person name="Sieber C.M.K."/>
            <person name="Emerson J.B."/>
            <person name="Anantharaman K."/>
            <person name="Thomas B.C."/>
            <person name="Malmstrom R."/>
            <person name="Stieglmeier M."/>
            <person name="Klingl A."/>
            <person name="Woyke T."/>
            <person name="Ryan C.M."/>
            <person name="Banfield J.F."/>
        </authorList>
    </citation>
    <scope>NUCLEOTIDE SEQUENCE [LARGE SCALE GENOMIC DNA]</scope>
</reference>
<organism evidence="1 2">
    <name type="scientific">Candidatus Komeilibacteria bacterium CG_4_10_14_0_2_um_filter_37_10</name>
    <dbReference type="NCBI Taxonomy" id="1974470"/>
    <lineage>
        <taxon>Bacteria</taxon>
        <taxon>Candidatus Komeiliibacteriota</taxon>
    </lineage>
</organism>
<dbReference type="InterPro" id="IPR051319">
    <property type="entry name" value="Oligoribo/pAp-PDE_c-di-AMP_PDE"/>
</dbReference>
<accession>A0A2M7VEK9</accession>
<dbReference type="Gene3D" id="3.90.1640.10">
    <property type="entry name" value="inorganic pyrophosphatase (n-terminal core)"/>
    <property type="match status" value="2"/>
</dbReference>
<evidence type="ECO:0000313" key="2">
    <source>
        <dbReference type="Proteomes" id="UP000230405"/>
    </source>
</evidence>
<sequence length="379" mass="43586">MISDKEQIINLFWRAKNILLLTKQSYHGDDIACLLAWHNFLKHQQKNHDLIIANYQSVNTWRFLPGIETIQSAFSRLKKFTIAVDLKQSKLENFSYDLNDEQLLIYLTPEKGFIEYDNISFRNTDFKYDLVICLGVPDYHSLGKIYEEQADFFYQVPVINIDYHHLNEYFGDINQVDITANSLAEISYDLFDRIAPEAITKDVATCLLTGLIQATRSFRAPNVTPQTLQLASQLIKLGGDRKYIVEQLFQTKSIATLKLWGKILTQLKTDNEYKIVWADIKKQDLLDLSVSEEDLPAVIDELIITSPQAEIVLIFLSIDDQLTKVYLYSSRGYDSLQLTGKFTPEGDKDLVWFNLPLPLNIALTTTIDTIKEKVKSLLP</sequence>
<dbReference type="PANTHER" id="PTHR47618:SF1">
    <property type="entry name" value="BIFUNCTIONAL OLIGORIBONUCLEASE AND PAP PHOSPHATASE NRNA"/>
    <property type="match status" value="1"/>
</dbReference>